<reference evidence="1" key="1">
    <citation type="submission" date="2020-05" db="EMBL/GenBank/DDBJ databases">
        <title>Phylogenomic resolution of chytrid fungi.</title>
        <authorList>
            <person name="Stajich J.E."/>
            <person name="Amses K."/>
            <person name="Simmons R."/>
            <person name="Seto K."/>
            <person name="Myers J."/>
            <person name="Bonds A."/>
            <person name="Quandt C.A."/>
            <person name="Barry K."/>
            <person name="Liu P."/>
            <person name="Grigoriev I."/>
            <person name="Longcore J.E."/>
            <person name="James T.Y."/>
        </authorList>
    </citation>
    <scope>NUCLEOTIDE SEQUENCE</scope>
    <source>
        <strain evidence="1">JEL0513</strain>
    </source>
</reference>
<keyword evidence="2" id="KW-1185">Reference proteome</keyword>
<gene>
    <name evidence="1" type="ORF">HK100_011502</name>
</gene>
<organism evidence="1 2">
    <name type="scientific">Physocladia obscura</name>
    <dbReference type="NCBI Taxonomy" id="109957"/>
    <lineage>
        <taxon>Eukaryota</taxon>
        <taxon>Fungi</taxon>
        <taxon>Fungi incertae sedis</taxon>
        <taxon>Chytridiomycota</taxon>
        <taxon>Chytridiomycota incertae sedis</taxon>
        <taxon>Chytridiomycetes</taxon>
        <taxon>Chytridiales</taxon>
        <taxon>Chytriomycetaceae</taxon>
        <taxon>Physocladia</taxon>
    </lineage>
</organism>
<proteinExistence type="predicted"/>
<dbReference type="EMBL" id="JADGJH010000072">
    <property type="protein sequence ID" value="KAJ3139430.1"/>
    <property type="molecule type" value="Genomic_DNA"/>
</dbReference>
<accession>A0AAD5TB59</accession>
<evidence type="ECO:0000313" key="2">
    <source>
        <dbReference type="Proteomes" id="UP001211907"/>
    </source>
</evidence>
<protein>
    <submittedName>
        <fullName evidence="1">Uncharacterized protein</fullName>
    </submittedName>
</protein>
<sequence>MLGHSTIDDVFTQQQHDRLNSINQALTATRVRERAGLEAERRELLHLKLKAKNAAERRLKNKLTISNLSAPSSLQANVVDTEQLKAMNNRPNGNRSSKTGNGTAYHYQKLREHYARKKARPAATVSLINWLLQQDGNLRKMLEANAVGILLDDVVIWDTESDGVGGTHDLELTRDWVLTNETLHINREEPAIEERIIDFVRPSRLIAFESKGCDRNRLEHLHKAYSALNGQFVDFRRDIFNSIFTTDQTRNSHLYLTGGMQDDIWQISGVQELDNEEKNAMGLIDIPVLTNDKSNKCEVDIRVLTNLFLLLRFFVEVENELEEQKE</sequence>
<dbReference type="Proteomes" id="UP001211907">
    <property type="component" value="Unassembled WGS sequence"/>
</dbReference>
<dbReference type="AlphaFoldDB" id="A0AAD5TB59"/>
<evidence type="ECO:0000313" key="1">
    <source>
        <dbReference type="EMBL" id="KAJ3139430.1"/>
    </source>
</evidence>
<name>A0AAD5TB59_9FUNG</name>
<comment type="caution">
    <text evidence="1">The sequence shown here is derived from an EMBL/GenBank/DDBJ whole genome shotgun (WGS) entry which is preliminary data.</text>
</comment>